<dbReference type="OMA" id="VENEHKA"/>
<dbReference type="Proteomes" id="UP000217790">
    <property type="component" value="Unassembled WGS sequence"/>
</dbReference>
<organism evidence="2 3">
    <name type="scientific">Armillaria gallica</name>
    <name type="common">Bulbous honey fungus</name>
    <name type="synonym">Armillaria bulbosa</name>
    <dbReference type="NCBI Taxonomy" id="47427"/>
    <lineage>
        <taxon>Eukaryota</taxon>
        <taxon>Fungi</taxon>
        <taxon>Dikarya</taxon>
        <taxon>Basidiomycota</taxon>
        <taxon>Agaricomycotina</taxon>
        <taxon>Agaricomycetes</taxon>
        <taxon>Agaricomycetidae</taxon>
        <taxon>Agaricales</taxon>
        <taxon>Marasmiineae</taxon>
        <taxon>Physalacriaceae</taxon>
        <taxon>Armillaria</taxon>
    </lineage>
</organism>
<evidence type="ECO:0000313" key="2">
    <source>
        <dbReference type="EMBL" id="PBL02103.1"/>
    </source>
</evidence>
<accession>A0A2H3EEZ4</accession>
<dbReference type="STRING" id="47427.A0A2H3EEZ4"/>
<feature type="region of interest" description="Disordered" evidence="1">
    <location>
        <begin position="96"/>
        <end position="158"/>
    </location>
</feature>
<feature type="compositionally biased region" description="Basic and acidic residues" evidence="1">
    <location>
        <begin position="96"/>
        <end position="114"/>
    </location>
</feature>
<evidence type="ECO:0000256" key="1">
    <source>
        <dbReference type="SAM" id="MobiDB-lite"/>
    </source>
</evidence>
<feature type="compositionally biased region" description="Basic and acidic residues" evidence="1">
    <location>
        <begin position="124"/>
        <end position="148"/>
    </location>
</feature>
<gene>
    <name evidence="2" type="ORF">ARMGADRAFT_240125</name>
</gene>
<keyword evidence="3" id="KW-1185">Reference proteome</keyword>
<proteinExistence type="predicted"/>
<reference evidence="3" key="1">
    <citation type="journal article" date="2017" name="Nat. Ecol. Evol.">
        <title>Genome expansion and lineage-specific genetic innovations in the forest pathogenic fungi Armillaria.</title>
        <authorList>
            <person name="Sipos G."/>
            <person name="Prasanna A.N."/>
            <person name="Walter M.C."/>
            <person name="O'Connor E."/>
            <person name="Balint B."/>
            <person name="Krizsan K."/>
            <person name="Kiss B."/>
            <person name="Hess J."/>
            <person name="Varga T."/>
            <person name="Slot J."/>
            <person name="Riley R."/>
            <person name="Boka B."/>
            <person name="Rigling D."/>
            <person name="Barry K."/>
            <person name="Lee J."/>
            <person name="Mihaltcheva S."/>
            <person name="LaButti K."/>
            <person name="Lipzen A."/>
            <person name="Waldron R."/>
            <person name="Moloney N.M."/>
            <person name="Sperisen C."/>
            <person name="Kredics L."/>
            <person name="Vagvoelgyi C."/>
            <person name="Patrignani A."/>
            <person name="Fitzpatrick D."/>
            <person name="Nagy I."/>
            <person name="Doyle S."/>
            <person name="Anderson J.B."/>
            <person name="Grigoriev I.V."/>
            <person name="Gueldener U."/>
            <person name="Muensterkoetter M."/>
            <person name="Nagy L.G."/>
        </authorList>
    </citation>
    <scope>NUCLEOTIDE SEQUENCE [LARGE SCALE GENOMIC DNA]</scope>
    <source>
        <strain evidence="3">Ar21-2</strain>
    </source>
</reference>
<dbReference type="EMBL" id="KZ293645">
    <property type="protein sequence ID" value="PBL02103.1"/>
    <property type="molecule type" value="Genomic_DNA"/>
</dbReference>
<dbReference type="AlphaFoldDB" id="A0A2H3EEZ4"/>
<name>A0A2H3EEZ4_ARMGA</name>
<dbReference type="OrthoDB" id="3364747at2759"/>
<protein>
    <submittedName>
        <fullName evidence="2">Uncharacterized protein</fullName>
    </submittedName>
</protein>
<dbReference type="InParanoid" id="A0A2H3EEZ4"/>
<sequence>MNNPALPTSDAALHNLEKQILKESKLEDSAVKHSLKDLASTEKGVKKADKGLDKAGKTLAKREKEELSAVKALNKATHQHNIAVATSNDAQKDLKLKESHDAKLHQELEAKKTQVESAINAQKAHNEAREDKIADMHGGRTEGRKPSEDAGFPESATV</sequence>
<evidence type="ECO:0000313" key="3">
    <source>
        <dbReference type="Proteomes" id="UP000217790"/>
    </source>
</evidence>